<dbReference type="InterPro" id="IPR036291">
    <property type="entry name" value="NAD(P)-bd_dom_sf"/>
</dbReference>
<dbReference type="InterPro" id="IPR013149">
    <property type="entry name" value="ADH-like_C"/>
</dbReference>
<dbReference type="Pfam" id="PF00107">
    <property type="entry name" value="ADH_zinc_N"/>
    <property type="match status" value="1"/>
</dbReference>
<evidence type="ECO:0000256" key="1">
    <source>
        <dbReference type="ARBA" id="ARBA00022723"/>
    </source>
</evidence>
<dbReference type="InterPro" id="IPR020843">
    <property type="entry name" value="ER"/>
</dbReference>
<dbReference type="Gene3D" id="3.90.180.10">
    <property type="entry name" value="Medium-chain alcohol dehydrogenases, catalytic domain"/>
    <property type="match status" value="1"/>
</dbReference>
<reference evidence="6" key="1">
    <citation type="journal article" date="2020" name="mSystems">
        <title>Genome- and Community-Level Interaction Insights into Carbon Utilization and Element Cycling Functions of Hydrothermarchaeota in Hydrothermal Sediment.</title>
        <authorList>
            <person name="Zhou Z."/>
            <person name="Liu Y."/>
            <person name="Xu W."/>
            <person name="Pan J."/>
            <person name="Luo Z.H."/>
            <person name="Li M."/>
        </authorList>
    </citation>
    <scope>NUCLEOTIDE SEQUENCE [LARGE SCALE GENOMIC DNA]</scope>
    <source>
        <strain evidence="6">SpSt-1071</strain>
    </source>
</reference>
<comment type="similarity">
    <text evidence="4">Belongs to the zinc-containing alcohol dehydrogenase family.</text>
</comment>
<evidence type="ECO:0000313" key="6">
    <source>
        <dbReference type="EMBL" id="HHM67888.1"/>
    </source>
</evidence>
<dbReference type="SMART" id="SM00829">
    <property type="entry name" value="PKS_ER"/>
    <property type="match status" value="1"/>
</dbReference>
<dbReference type="PANTHER" id="PTHR43401">
    <property type="entry name" value="L-THREONINE 3-DEHYDROGENASE"/>
    <property type="match status" value="1"/>
</dbReference>
<evidence type="ECO:0000256" key="2">
    <source>
        <dbReference type="ARBA" id="ARBA00022833"/>
    </source>
</evidence>
<dbReference type="GO" id="GO:0008270">
    <property type="term" value="F:zinc ion binding"/>
    <property type="evidence" value="ECO:0007669"/>
    <property type="project" value="InterPro"/>
</dbReference>
<evidence type="ECO:0000256" key="4">
    <source>
        <dbReference type="RuleBase" id="RU361277"/>
    </source>
</evidence>
<keyword evidence="3" id="KW-0560">Oxidoreductase</keyword>
<dbReference type="InterPro" id="IPR002328">
    <property type="entry name" value="ADH_Zn_CS"/>
</dbReference>
<feature type="domain" description="Enoyl reductase (ER)" evidence="5">
    <location>
        <begin position="8"/>
        <end position="323"/>
    </location>
</feature>
<comment type="cofactor">
    <cofactor evidence="4">
        <name>Zn(2+)</name>
        <dbReference type="ChEBI" id="CHEBI:29105"/>
    </cofactor>
</comment>
<evidence type="ECO:0000259" key="5">
    <source>
        <dbReference type="SMART" id="SM00829"/>
    </source>
</evidence>
<dbReference type="InterPro" id="IPR013154">
    <property type="entry name" value="ADH-like_N"/>
</dbReference>
<dbReference type="PANTHER" id="PTHR43401:SF2">
    <property type="entry name" value="L-THREONINE 3-DEHYDROGENASE"/>
    <property type="match status" value="1"/>
</dbReference>
<dbReference type="Pfam" id="PF08240">
    <property type="entry name" value="ADH_N"/>
    <property type="match status" value="1"/>
</dbReference>
<gene>
    <name evidence="6" type="ORF">ENM28_04090</name>
</gene>
<proteinExistence type="inferred from homology"/>
<dbReference type="SUPFAM" id="SSF51735">
    <property type="entry name" value="NAD(P)-binding Rossmann-fold domains"/>
    <property type="match status" value="1"/>
</dbReference>
<accession>A0A7C5VFL9</accession>
<dbReference type="Gene3D" id="3.40.50.720">
    <property type="entry name" value="NAD(P)-binding Rossmann-like Domain"/>
    <property type="match status" value="1"/>
</dbReference>
<comment type="caution">
    <text evidence="6">The sequence shown here is derived from an EMBL/GenBank/DDBJ whole genome shotgun (WGS) entry which is preliminary data.</text>
</comment>
<dbReference type="PROSITE" id="PS00059">
    <property type="entry name" value="ADH_ZINC"/>
    <property type="match status" value="1"/>
</dbReference>
<keyword evidence="1 4" id="KW-0479">Metal-binding</keyword>
<organism evidence="6">
    <name type="scientific">Thermus caliditerrae</name>
    <dbReference type="NCBI Taxonomy" id="1330700"/>
    <lineage>
        <taxon>Bacteria</taxon>
        <taxon>Thermotogati</taxon>
        <taxon>Deinococcota</taxon>
        <taxon>Deinococci</taxon>
        <taxon>Thermales</taxon>
        <taxon>Thermaceae</taxon>
        <taxon>Thermus</taxon>
    </lineage>
</organism>
<sequence length="330" mass="35659">MVRRAVISEPRRVALEEVPDPGKPGPGEVLLKPLAVGICGSDVHVYEGHHPFVRYPVYPGHEVVGRVAAVGNGVEAEWLGALAVLEPSLFCGRCEPCRLGRYNICENLRVMGFQAPGALGEIFRVTVDRLHRFPEGLPPELGALIEPLAVAVHGLRLVEVRGREVGIFGGGTIGLLAAQVARAYGAARVEVVEPMAYRRSLARNLGLEAVAQPRGPYQVAVEAVGAEGSLEGALHSLRKGGEIAVLGVFGGPVRFPAHLVQDWELVVRGSLMYTFQDFQEAIRLLAQAQVEVAPLVTHRFPLSRVEDAFRKALDREEALKVLVLVEEGHA</sequence>
<dbReference type="GO" id="GO:0016491">
    <property type="term" value="F:oxidoreductase activity"/>
    <property type="evidence" value="ECO:0007669"/>
    <property type="project" value="UniProtKB-KW"/>
</dbReference>
<protein>
    <submittedName>
        <fullName evidence="6">Alcohol dehydrogenase</fullName>
    </submittedName>
</protein>
<keyword evidence="2 4" id="KW-0862">Zinc</keyword>
<evidence type="ECO:0000256" key="3">
    <source>
        <dbReference type="ARBA" id="ARBA00023002"/>
    </source>
</evidence>
<name>A0A7C5VFL9_9DEIN</name>
<dbReference type="InterPro" id="IPR050129">
    <property type="entry name" value="Zn_alcohol_dh"/>
</dbReference>
<dbReference type="AlphaFoldDB" id="A0A7C5VFL9"/>
<dbReference type="SUPFAM" id="SSF50129">
    <property type="entry name" value="GroES-like"/>
    <property type="match status" value="1"/>
</dbReference>
<dbReference type="InterPro" id="IPR011032">
    <property type="entry name" value="GroES-like_sf"/>
</dbReference>
<dbReference type="EMBL" id="DRXE01000158">
    <property type="protein sequence ID" value="HHM67888.1"/>
    <property type="molecule type" value="Genomic_DNA"/>
</dbReference>